<dbReference type="Pfam" id="PF02687">
    <property type="entry name" value="FtsX"/>
    <property type="match status" value="1"/>
</dbReference>
<evidence type="ECO:0000256" key="2">
    <source>
        <dbReference type="ARBA" id="ARBA00022475"/>
    </source>
</evidence>
<comment type="caution">
    <text evidence="9">The sequence shown here is derived from an EMBL/GenBank/DDBJ whole genome shotgun (WGS) entry which is preliminary data.</text>
</comment>
<evidence type="ECO:0000256" key="1">
    <source>
        <dbReference type="ARBA" id="ARBA00004651"/>
    </source>
</evidence>
<feature type="transmembrane region" description="Helical" evidence="7">
    <location>
        <begin position="962"/>
        <end position="984"/>
    </location>
</feature>
<gene>
    <name evidence="9" type="ORF">CLV28_0230</name>
</gene>
<evidence type="ECO:0000259" key="8">
    <source>
        <dbReference type="Pfam" id="PF02687"/>
    </source>
</evidence>
<feature type="transmembrane region" description="Helical" evidence="7">
    <location>
        <begin position="399"/>
        <end position="419"/>
    </location>
</feature>
<evidence type="ECO:0000256" key="6">
    <source>
        <dbReference type="SAM" id="MobiDB-lite"/>
    </source>
</evidence>
<dbReference type="Proteomes" id="UP000231693">
    <property type="component" value="Unassembled WGS sequence"/>
</dbReference>
<feature type="transmembrane region" description="Helical" evidence="7">
    <location>
        <begin position="281"/>
        <end position="300"/>
    </location>
</feature>
<feature type="transmembrane region" description="Helical" evidence="7">
    <location>
        <begin position="320"/>
        <end position="346"/>
    </location>
</feature>
<keyword evidence="4 7" id="KW-1133">Transmembrane helix</keyword>
<comment type="subcellular location">
    <subcellularLocation>
        <location evidence="1">Cell membrane</location>
        <topology evidence="1">Multi-pass membrane protein</topology>
    </subcellularLocation>
</comment>
<evidence type="ECO:0000256" key="5">
    <source>
        <dbReference type="ARBA" id="ARBA00023136"/>
    </source>
</evidence>
<name>A0A2M9CZ61_9CELL</name>
<feature type="region of interest" description="Disordered" evidence="6">
    <location>
        <begin position="787"/>
        <end position="822"/>
    </location>
</feature>
<evidence type="ECO:0000256" key="7">
    <source>
        <dbReference type="SAM" id="Phobius"/>
    </source>
</evidence>
<dbReference type="EMBL" id="PGFE01000001">
    <property type="protein sequence ID" value="PJJ77018.1"/>
    <property type="molecule type" value="Genomic_DNA"/>
</dbReference>
<keyword evidence="10" id="KW-1185">Reference proteome</keyword>
<keyword evidence="3 7" id="KW-0812">Transmembrane</keyword>
<feature type="transmembrane region" description="Helical" evidence="7">
    <location>
        <begin position="863"/>
        <end position="886"/>
    </location>
</feature>
<sequence length="1001" mass="97025">MIALDRARARAGTFVVVAVLVAILVATFTSALVRAESARTLGAREALATAGAQDATLVVVTRRAADTAAQDAALASALARTLPGVEVTTLRSERTEPLRVTGGSARVVVDLGRPPAATVVAGGWPVAADEGALQVDAARALGVDVGDDLALTGTDGTPVSVRVVGTWTPDDVADVAWSGDDLAAHGTDGTAFGPLVVPAPAGDEAFGGTPFVRWVVAPVTGSVVVDDLPVLAAGAADLRDVLRDDDAFAVRGVTVTGGLGTTADAAGSAVAAASAVSRVPLGLLGVVGVVALAQLARLLVGTRRGETVLLLARGASGRRLVALGVAEAVPVAAAGALLGAVVGVLGSDGPPRGTVAPVLVAAVVAAATALVATVLLAVAVLLDVRAVLAGDARARAPRVLAGTSVVLVALAAALCTAQLLRLDAPVGTAADGTTRTDPLAVLAPTTLLLLAALVALALLGPAARGVAALAARGPGLTVVLAARQLARRVAVVAVPVLLVALAAGTSALAGGIAATSVDARAATQQALTGADARVSVGAASGTSGLVGASRTAEGGPAGVDGVTDAESVLRARGSAGEVEVTVLGRGAGTTAGVPVPAGEAVELGGTPGVEGAAVVWLADPDGALARVPVGDGTARGTVELPAPDVPWRLVAVDLPLGSTAAPSLTVGGDRLDLTGWAAVPDLAAAGSLAPDLVRWMPDGAAAVAPLPAVASGELASALALAPGDTVTLRVAGSDVPVVVGSVVRAVQGTSALAAVQVDLAAFEELQLRTRVAPLLADEAWLTLDEGLTGTTGTTGSADTTNSTAPTAPAGSSAPTGESATDPAAVASAAADALVRTGTAGPASGPLDVTLAATGTDQAGPVRAVFATVMLGVVLVALLGVLASALAQLRERRGEVAVLRALGVGARAQGAARAGELVAATGGALVAGALAGLGVVHLVVPALVRALTPGAAGRVEVVPSVDLTVVGLGLGAVACGVLVVALIVVQRVRRQAATATTREDVR</sequence>
<organism evidence="9 10">
    <name type="scientific">Sediminihabitans luteus</name>
    <dbReference type="NCBI Taxonomy" id="1138585"/>
    <lineage>
        <taxon>Bacteria</taxon>
        <taxon>Bacillati</taxon>
        <taxon>Actinomycetota</taxon>
        <taxon>Actinomycetes</taxon>
        <taxon>Micrococcales</taxon>
        <taxon>Cellulomonadaceae</taxon>
        <taxon>Sediminihabitans</taxon>
    </lineage>
</organism>
<proteinExistence type="predicted"/>
<keyword evidence="5 7" id="KW-0472">Membrane</keyword>
<dbReference type="GO" id="GO:0005886">
    <property type="term" value="C:plasma membrane"/>
    <property type="evidence" value="ECO:0007669"/>
    <property type="project" value="UniProtKB-SubCell"/>
</dbReference>
<accession>A0A2M9CZ61</accession>
<feature type="transmembrane region" description="Helical" evidence="7">
    <location>
        <begin position="439"/>
        <end position="459"/>
    </location>
</feature>
<feature type="domain" description="ABC3 transporter permease C-terminal" evidence="8">
    <location>
        <begin position="868"/>
        <end position="984"/>
    </location>
</feature>
<dbReference type="OrthoDB" id="5176391at2"/>
<reference evidence="9 10" key="1">
    <citation type="submission" date="2017-11" db="EMBL/GenBank/DDBJ databases">
        <title>Genomic Encyclopedia of Archaeal and Bacterial Type Strains, Phase II (KMG-II): From Individual Species to Whole Genera.</title>
        <authorList>
            <person name="Goeker M."/>
        </authorList>
    </citation>
    <scope>NUCLEOTIDE SEQUENCE [LARGE SCALE GENOMIC DNA]</scope>
    <source>
        <strain evidence="9 10">DSM 25478</strain>
    </source>
</reference>
<feature type="transmembrane region" description="Helical" evidence="7">
    <location>
        <begin position="489"/>
        <end position="514"/>
    </location>
</feature>
<keyword evidence="2" id="KW-1003">Cell membrane</keyword>
<feature type="transmembrane region" description="Helical" evidence="7">
    <location>
        <begin position="916"/>
        <end position="942"/>
    </location>
</feature>
<evidence type="ECO:0000256" key="4">
    <source>
        <dbReference type="ARBA" id="ARBA00022989"/>
    </source>
</evidence>
<protein>
    <submittedName>
        <fullName evidence="9">FtsX-like permease family protein</fullName>
    </submittedName>
</protein>
<evidence type="ECO:0000313" key="9">
    <source>
        <dbReference type="EMBL" id="PJJ77018.1"/>
    </source>
</evidence>
<dbReference type="RefSeq" id="WP_100421474.1">
    <property type="nucleotide sequence ID" value="NZ_BOOX01000009.1"/>
</dbReference>
<evidence type="ECO:0000313" key="10">
    <source>
        <dbReference type="Proteomes" id="UP000231693"/>
    </source>
</evidence>
<feature type="transmembrane region" description="Helical" evidence="7">
    <location>
        <begin position="358"/>
        <end position="387"/>
    </location>
</feature>
<evidence type="ECO:0000256" key="3">
    <source>
        <dbReference type="ARBA" id="ARBA00022692"/>
    </source>
</evidence>
<dbReference type="AlphaFoldDB" id="A0A2M9CZ61"/>
<dbReference type="InterPro" id="IPR003838">
    <property type="entry name" value="ABC3_permease_C"/>
</dbReference>